<comment type="subcellular location">
    <subcellularLocation>
        <location evidence="1 9">Cell membrane</location>
        <topology evidence="1 9">Multi-pass membrane protein</topology>
    </subcellularLocation>
</comment>
<dbReference type="CDD" id="cd07571">
    <property type="entry name" value="ALP_N-acyl_transferase"/>
    <property type="match status" value="1"/>
</dbReference>
<keyword evidence="3 9" id="KW-1003">Cell membrane</keyword>
<feature type="transmembrane region" description="Helical" evidence="9">
    <location>
        <begin position="157"/>
        <end position="178"/>
    </location>
</feature>
<feature type="transmembrane region" description="Helical" evidence="9">
    <location>
        <begin position="45"/>
        <end position="67"/>
    </location>
</feature>
<keyword evidence="5 9" id="KW-0812">Transmembrane</keyword>
<dbReference type="GO" id="GO:0042158">
    <property type="term" value="P:lipoprotein biosynthetic process"/>
    <property type="evidence" value="ECO:0007669"/>
    <property type="project" value="UniProtKB-UniRule"/>
</dbReference>
<organism evidence="11">
    <name type="scientific">Desulfomonile tiedjei</name>
    <dbReference type="NCBI Taxonomy" id="2358"/>
    <lineage>
        <taxon>Bacteria</taxon>
        <taxon>Pseudomonadati</taxon>
        <taxon>Thermodesulfobacteriota</taxon>
        <taxon>Desulfomonilia</taxon>
        <taxon>Desulfomonilales</taxon>
        <taxon>Desulfomonilaceae</taxon>
        <taxon>Desulfomonile</taxon>
    </lineage>
</organism>
<dbReference type="Pfam" id="PF00795">
    <property type="entry name" value="CN_hydrolase"/>
    <property type="match status" value="1"/>
</dbReference>
<reference evidence="11" key="1">
    <citation type="journal article" date="2020" name="mSystems">
        <title>Genome- and Community-Level Interaction Insights into Carbon Utilization and Element Cycling Functions of Hydrothermarchaeota in Hydrothermal Sediment.</title>
        <authorList>
            <person name="Zhou Z."/>
            <person name="Liu Y."/>
            <person name="Xu W."/>
            <person name="Pan J."/>
            <person name="Luo Z.H."/>
            <person name="Li M."/>
        </authorList>
    </citation>
    <scope>NUCLEOTIDE SEQUENCE [LARGE SCALE GENOMIC DNA]</scope>
    <source>
        <strain evidence="11">SpSt-769</strain>
    </source>
</reference>
<dbReference type="EC" id="2.3.1.269" evidence="9"/>
<feature type="transmembrane region" description="Helical" evidence="9">
    <location>
        <begin position="190"/>
        <end position="208"/>
    </location>
</feature>
<feature type="transmembrane region" description="Helical" evidence="9">
    <location>
        <begin position="79"/>
        <end position="106"/>
    </location>
</feature>
<dbReference type="InterPro" id="IPR036526">
    <property type="entry name" value="C-N_Hydrolase_sf"/>
</dbReference>
<evidence type="ECO:0000256" key="4">
    <source>
        <dbReference type="ARBA" id="ARBA00022679"/>
    </source>
</evidence>
<evidence type="ECO:0000259" key="10">
    <source>
        <dbReference type="PROSITE" id="PS50263"/>
    </source>
</evidence>
<dbReference type="AlphaFoldDB" id="A0A7C4ASX8"/>
<evidence type="ECO:0000256" key="7">
    <source>
        <dbReference type="ARBA" id="ARBA00023136"/>
    </source>
</evidence>
<sequence>MIRNLGAAAAGGLLLALSFPTWGLFFTAWAAFIPLFFAVQSDSRLHAAVLYGGTFQAAFSIFDLIWIHKALVVYGHIHWFLAAIVFLCLVAVLSLFGAAFGAALAYGWNNGMPFYVTAPLLWTAVEYAKTYLFTGFPWDLVGYSQAPLQTFLQVVDITGIYGVSFLVVAVNTAVWELLQSLLIGRSLRRAVLIYCAAACCAAYLYGSLRLEQVQRRQSAFPTFSVGILQGNIPQEMKWERSAMERSFAAYERLAVEAKEKGAKLIIWPETSVPALVAAKEREWRQVLRISETVGVPMLVGAPSYKENDGKTSYYNSAFLIAEGMLRFRYDKIHLVPFGEYMPLDWLLPLGSGIAVLEADYSPGKTMTVMKLPEGPALSVLICYEAIFPAMSRMAIAKGAEILVNIVNDGWFAGTAAPYQHLSMAGVRSIENRAPLVRATNTGISAIFDAAGTMIASIPWDTCGVLVSDVSAGTPLWSFYREYGDIFALICVTLSLSTILWAAKPAK</sequence>
<feature type="domain" description="CN hydrolase" evidence="10">
    <location>
        <begin position="228"/>
        <end position="471"/>
    </location>
</feature>
<keyword evidence="6 9" id="KW-1133">Transmembrane helix</keyword>
<keyword evidence="7 9" id="KW-0472">Membrane</keyword>
<dbReference type="SUPFAM" id="SSF56317">
    <property type="entry name" value="Carbon-nitrogen hydrolase"/>
    <property type="match status" value="1"/>
</dbReference>
<comment type="similarity">
    <text evidence="2 9">Belongs to the CN hydrolase family. Apolipoprotein N-acyltransferase subfamily.</text>
</comment>
<keyword evidence="11" id="KW-0449">Lipoprotein</keyword>
<dbReference type="PROSITE" id="PS50263">
    <property type="entry name" value="CN_HYDROLASE"/>
    <property type="match status" value="1"/>
</dbReference>
<evidence type="ECO:0000256" key="5">
    <source>
        <dbReference type="ARBA" id="ARBA00022692"/>
    </source>
</evidence>
<evidence type="ECO:0000256" key="9">
    <source>
        <dbReference type="HAMAP-Rule" id="MF_01148"/>
    </source>
</evidence>
<dbReference type="GO" id="GO:0005886">
    <property type="term" value="C:plasma membrane"/>
    <property type="evidence" value="ECO:0007669"/>
    <property type="project" value="UniProtKB-SubCell"/>
</dbReference>
<evidence type="ECO:0000256" key="8">
    <source>
        <dbReference type="ARBA" id="ARBA00023315"/>
    </source>
</evidence>
<comment type="caution">
    <text evidence="11">The sequence shown here is derived from an EMBL/GenBank/DDBJ whole genome shotgun (WGS) entry which is preliminary data.</text>
</comment>
<feature type="transmembrane region" description="Helical" evidence="9">
    <location>
        <begin position="12"/>
        <end position="39"/>
    </location>
</feature>
<gene>
    <name evidence="9 11" type="primary">lnt</name>
    <name evidence="11" type="ORF">ENV54_09745</name>
</gene>
<dbReference type="Gene3D" id="3.60.110.10">
    <property type="entry name" value="Carbon-nitrogen hydrolase"/>
    <property type="match status" value="1"/>
</dbReference>
<keyword evidence="4 9" id="KW-0808">Transferase</keyword>
<evidence type="ECO:0000256" key="2">
    <source>
        <dbReference type="ARBA" id="ARBA00010065"/>
    </source>
</evidence>
<protein>
    <recommendedName>
        <fullName evidence="9">Apolipoprotein N-acyltransferase</fullName>
        <shortName evidence="9">ALP N-acyltransferase</shortName>
        <ecNumber evidence="9">2.3.1.269</ecNumber>
    </recommendedName>
</protein>
<keyword evidence="8 9" id="KW-0012">Acyltransferase</keyword>
<dbReference type="NCBIfam" id="TIGR00546">
    <property type="entry name" value="lnt"/>
    <property type="match status" value="1"/>
</dbReference>
<comment type="caution">
    <text evidence="9">Lacks conserved residue(s) required for the propagation of feature annotation.</text>
</comment>
<evidence type="ECO:0000313" key="11">
    <source>
        <dbReference type="EMBL" id="HGH61567.1"/>
    </source>
</evidence>
<dbReference type="UniPathway" id="UPA00666"/>
<dbReference type="GO" id="GO:0016410">
    <property type="term" value="F:N-acyltransferase activity"/>
    <property type="evidence" value="ECO:0007669"/>
    <property type="project" value="UniProtKB-UniRule"/>
</dbReference>
<dbReference type="Pfam" id="PF20154">
    <property type="entry name" value="LNT_N"/>
    <property type="match status" value="1"/>
</dbReference>
<dbReference type="InterPro" id="IPR003010">
    <property type="entry name" value="C-N_Hydrolase"/>
</dbReference>
<dbReference type="PANTHER" id="PTHR38686:SF1">
    <property type="entry name" value="APOLIPOPROTEIN N-ACYLTRANSFERASE"/>
    <property type="match status" value="1"/>
</dbReference>
<dbReference type="InterPro" id="IPR004563">
    <property type="entry name" value="Apolipo_AcylTrfase"/>
</dbReference>
<accession>A0A7C4ASX8</accession>
<comment type="catalytic activity">
    <reaction evidence="9">
        <text>N-terminal S-1,2-diacyl-sn-glyceryl-L-cysteinyl-[lipoprotein] + a glycerophospholipid = N-acyl-S-1,2-diacyl-sn-glyceryl-L-cysteinyl-[lipoprotein] + a 2-acyl-sn-glycero-3-phospholipid + H(+)</text>
        <dbReference type="Rhea" id="RHEA:48228"/>
        <dbReference type="Rhea" id="RHEA-COMP:14681"/>
        <dbReference type="Rhea" id="RHEA-COMP:14684"/>
        <dbReference type="ChEBI" id="CHEBI:15378"/>
        <dbReference type="ChEBI" id="CHEBI:136912"/>
        <dbReference type="ChEBI" id="CHEBI:140656"/>
        <dbReference type="ChEBI" id="CHEBI:140657"/>
        <dbReference type="ChEBI" id="CHEBI:140660"/>
        <dbReference type="EC" id="2.3.1.269"/>
    </reaction>
</comment>
<name>A0A7C4ASX8_9BACT</name>
<dbReference type="PANTHER" id="PTHR38686">
    <property type="entry name" value="APOLIPOPROTEIN N-ACYLTRANSFERASE"/>
    <property type="match status" value="1"/>
</dbReference>
<comment type="function">
    <text evidence="9">Catalyzes the phospholipid dependent N-acylation of the N-terminal cysteine of apolipoprotein, the last step in lipoprotein maturation.</text>
</comment>
<comment type="pathway">
    <text evidence="9">Protein modification; lipoprotein biosynthesis (N-acyl transfer).</text>
</comment>
<evidence type="ECO:0000256" key="3">
    <source>
        <dbReference type="ARBA" id="ARBA00022475"/>
    </source>
</evidence>
<proteinExistence type="inferred from homology"/>
<dbReference type="EMBL" id="DTGT01000311">
    <property type="protein sequence ID" value="HGH61567.1"/>
    <property type="molecule type" value="Genomic_DNA"/>
</dbReference>
<dbReference type="InterPro" id="IPR045378">
    <property type="entry name" value="LNT_N"/>
</dbReference>
<evidence type="ECO:0000256" key="1">
    <source>
        <dbReference type="ARBA" id="ARBA00004651"/>
    </source>
</evidence>
<evidence type="ECO:0000256" key="6">
    <source>
        <dbReference type="ARBA" id="ARBA00022989"/>
    </source>
</evidence>
<dbReference type="HAMAP" id="MF_01148">
    <property type="entry name" value="Lnt"/>
    <property type="match status" value="1"/>
</dbReference>